<dbReference type="AlphaFoldDB" id="A0A7C0WRN8"/>
<feature type="region of interest" description="Disordered" evidence="7">
    <location>
        <begin position="239"/>
        <end position="261"/>
    </location>
</feature>
<dbReference type="GO" id="GO:0008381">
    <property type="term" value="F:mechanosensitive monoatomic ion channel activity"/>
    <property type="evidence" value="ECO:0007669"/>
    <property type="project" value="InterPro"/>
</dbReference>
<dbReference type="SUPFAM" id="SSF82861">
    <property type="entry name" value="Mechanosensitive channel protein MscS (YggB), transmembrane region"/>
    <property type="match status" value="1"/>
</dbReference>
<dbReference type="InterPro" id="IPR049278">
    <property type="entry name" value="MS_channel_C"/>
</dbReference>
<evidence type="ECO:0000259" key="9">
    <source>
        <dbReference type="Pfam" id="PF00924"/>
    </source>
</evidence>
<evidence type="ECO:0000256" key="8">
    <source>
        <dbReference type="SAM" id="Phobius"/>
    </source>
</evidence>
<comment type="subcellular location">
    <subcellularLocation>
        <location evidence="1">Cell membrane</location>
        <topology evidence="1">Multi-pass membrane protein</topology>
    </subcellularLocation>
</comment>
<evidence type="ECO:0000259" key="10">
    <source>
        <dbReference type="Pfam" id="PF21082"/>
    </source>
</evidence>
<dbReference type="InterPro" id="IPR010920">
    <property type="entry name" value="LSM_dom_sf"/>
</dbReference>
<dbReference type="Gene3D" id="3.30.70.100">
    <property type="match status" value="1"/>
</dbReference>
<dbReference type="InterPro" id="IPR006685">
    <property type="entry name" value="MscS_channel_2nd"/>
</dbReference>
<dbReference type="Pfam" id="PF21088">
    <property type="entry name" value="MS_channel_1st"/>
    <property type="match status" value="1"/>
</dbReference>
<keyword evidence="4 8" id="KW-0812">Transmembrane</keyword>
<dbReference type="SUPFAM" id="SSF82689">
    <property type="entry name" value="Mechanosensitive channel protein MscS (YggB), C-terminal domain"/>
    <property type="match status" value="1"/>
</dbReference>
<feature type="domain" description="Mechanosensitive ion channel MscS" evidence="9">
    <location>
        <begin position="57"/>
        <end position="120"/>
    </location>
</feature>
<reference evidence="12" key="1">
    <citation type="journal article" date="2020" name="mSystems">
        <title>Genome- and Community-Level Interaction Insights into Carbon Utilization and Element Cycling Functions of Hydrothermarchaeota in Hydrothermal Sediment.</title>
        <authorList>
            <person name="Zhou Z."/>
            <person name="Liu Y."/>
            <person name="Xu W."/>
            <person name="Pan J."/>
            <person name="Luo Z.H."/>
            <person name="Li M."/>
        </authorList>
    </citation>
    <scope>NUCLEOTIDE SEQUENCE [LARGE SCALE GENOMIC DNA]</scope>
    <source>
        <strain evidence="12">HyVt-19</strain>
    </source>
</reference>
<gene>
    <name evidence="12" type="ORF">ENG14_02285</name>
</gene>
<dbReference type="InterPro" id="IPR045276">
    <property type="entry name" value="YbiO_bact"/>
</dbReference>
<feature type="transmembrane region" description="Helical" evidence="8">
    <location>
        <begin position="36"/>
        <end position="54"/>
    </location>
</feature>
<protein>
    <submittedName>
        <fullName evidence="12">Mechanosensitive ion channel family protein</fullName>
    </submittedName>
</protein>
<evidence type="ECO:0000256" key="5">
    <source>
        <dbReference type="ARBA" id="ARBA00022989"/>
    </source>
</evidence>
<dbReference type="InterPro" id="IPR011014">
    <property type="entry name" value="MscS_channel_TM-2"/>
</dbReference>
<dbReference type="Gene3D" id="1.10.287.1260">
    <property type="match status" value="1"/>
</dbReference>
<dbReference type="PANTHER" id="PTHR30460:SF0">
    <property type="entry name" value="MODERATE CONDUCTANCE MECHANOSENSITIVE CHANNEL YBIO"/>
    <property type="match status" value="1"/>
</dbReference>
<keyword evidence="6 8" id="KW-0472">Membrane</keyword>
<evidence type="ECO:0000256" key="7">
    <source>
        <dbReference type="SAM" id="MobiDB-lite"/>
    </source>
</evidence>
<dbReference type="EMBL" id="DQZW01000109">
    <property type="protein sequence ID" value="HDL89714.1"/>
    <property type="molecule type" value="Genomic_DNA"/>
</dbReference>
<sequence>MLDRSQTLLPIVRKFLGIVMLVMLVLFTLSSLGVNIAPLLAGAGVMGIAIGFGAQKLVSDLLSGFFFLIDDAFRVGEYIETQSIKGIVEKITLRNVMLRHHRGMLQIIPYSDLGAITNFMRGGIVVKFNLQFPYDTNVDMVRKVIKGVGKEMLKDPEFGNNFIKQLKSQGIREVGDSVLTIRAKFTSKPGTHFVIRREAYSRITAALNDKGIHYAHRKFIVDFPEDSSKAIDQETREKLMKAGAAAAAANQQQMEKPQEPT</sequence>
<dbReference type="InterPro" id="IPR011066">
    <property type="entry name" value="MscS_channel_C_sf"/>
</dbReference>
<feature type="domain" description="Mechanosensitive ion channel transmembrane helices 2/3" evidence="11">
    <location>
        <begin position="19"/>
        <end position="55"/>
    </location>
</feature>
<evidence type="ECO:0000256" key="1">
    <source>
        <dbReference type="ARBA" id="ARBA00004651"/>
    </source>
</evidence>
<dbReference type="PANTHER" id="PTHR30460">
    <property type="entry name" value="MODERATE CONDUCTANCE MECHANOSENSITIVE CHANNEL YBIO"/>
    <property type="match status" value="1"/>
</dbReference>
<dbReference type="InterPro" id="IPR023408">
    <property type="entry name" value="MscS_beta-dom_sf"/>
</dbReference>
<feature type="transmembrane region" description="Helical" evidence="8">
    <location>
        <begin position="12"/>
        <end position="30"/>
    </location>
</feature>
<dbReference type="InterPro" id="IPR049142">
    <property type="entry name" value="MS_channel_1st"/>
</dbReference>
<feature type="domain" description="Mechanosensitive ion channel MscS C-terminal" evidence="10">
    <location>
        <begin position="126"/>
        <end position="213"/>
    </location>
</feature>
<accession>A0A7C0WRN8</accession>
<organism evidence="12">
    <name type="scientific">Thermodesulforhabdus norvegica</name>
    <dbReference type="NCBI Taxonomy" id="39841"/>
    <lineage>
        <taxon>Bacteria</taxon>
        <taxon>Pseudomonadati</taxon>
        <taxon>Thermodesulfobacteriota</taxon>
        <taxon>Syntrophobacteria</taxon>
        <taxon>Syntrophobacterales</taxon>
        <taxon>Thermodesulforhabdaceae</taxon>
        <taxon>Thermodesulforhabdus</taxon>
    </lineage>
</organism>
<evidence type="ECO:0000259" key="11">
    <source>
        <dbReference type="Pfam" id="PF21088"/>
    </source>
</evidence>
<keyword evidence="5 8" id="KW-1133">Transmembrane helix</keyword>
<evidence type="ECO:0000256" key="6">
    <source>
        <dbReference type="ARBA" id="ARBA00023136"/>
    </source>
</evidence>
<evidence type="ECO:0000313" key="12">
    <source>
        <dbReference type="EMBL" id="HDL89714.1"/>
    </source>
</evidence>
<evidence type="ECO:0000256" key="4">
    <source>
        <dbReference type="ARBA" id="ARBA00022692"/>
    </source>
</evidence>
<comment type="similarity">
    <text evidence="2">Belongs to the MscS (TC 1.A.23) family.</text>
</comment>
<dbReference type="Gene3D" id="2.30.30.60">
    <property type="match status" value="1"/>
</dbReference>
<comment type="caution">
    <text evidence="12">The sequence shown here is derived from an EMBL/GenBank/DDBJ whole genome shotgun (WGS) entry which is preliminary data.</text>
</comment>
<dbReference type="Pfam" id="PF00924">
    <property type="entry name" value="MS_channel_2nd"/>
    <property type="match status" value="1"/>
</dbReference>
<keyword evidence="3" id="KW-1003">Cell membrane</keyword>
<evidence type="ECO:0000256" key="2">
    <source>
        <dbReference type="ARBA" id="ARBA00008017"/>
    </source>
</evidence>
<evidence type="ECO:0000256" key="3">
    <source>
        <dbReference type="ARBA" id="ARBA00022475"/>
    </source>
</evidence>
<proteinExistence type="inferred from homology"/>
<name>A0A7C0WRN8_9BACT</name>
<dbReference type="Pfam" id="PF21082">
    <property type="entry name" value="MS_channel_3rd"/>
    <property type="match status" value="1"/>
</dbReference>
<dbReference type="Proteomes" id="UP000886355">
    <property type="component" value="Unassembled WGS sequence"/>
</dbReference>
<dbReference type="SUPFAM" id="SSF50182">
    <property type="entry name" value="Sm-like ribonucleoproteins"/>
    <property type="match status" value="1"/>
</dbReference>
<dbReference type="GO" id="GO:0005886">
    <property type="term" value="C:plasma membrane"/>
    <property type="evidence" value="ECO:0007669"/>
    <property type="project" value="UniProtKB-SubCell"/>
</dbReference>